<sequence>MVRKYTLNQAGEHIDVFPWVQEFEAWAQRTHTTVNWSYTEHPNTSALWAATASFGAHKMTGYGQTRKEAKKDAVIRIERAGILHI</sequence>
<name>A0A8H3CXT9_9AGAM</name>
<evidence type="ECO:0000313" key="2">
    <source>
        <dbReference type="Proteomes" id="UP000663850"/>
    </source>
</evidence>
<protein>
    <submittedName>
        <fullName evidence="1">Uncharacterized protein</fullName>
    </submittedName>
</protein>
<organism evidence="1 2">
    <name type="scientific">Rhizoctonia solani</name>
    <dbReference type="NCBI Taxonomy" id="456999"/>
    <lineage>
        <taxon>Eukaryota</taxon>
        <taxon>Fungi</taxon>
        <taxon>Dikarya</taxon>
        <taxon>Basidiomycota</taxon>
        <taxon>Agaricomycotina</taxon>
        <taxon>Agaricomycetes</taxon>
        <taxon>Cantharellales</taxon>
        <taxon>Ceratobasidiaceae</taxon>
        <taxon>Rhizoctonia</taxon>
    </lineage>
</organism>
<dbReference type="EMBL" id="CAJMWZ010005199">
    <property type="protein sequence ID" value="CAE6502066.1"/>
    <property type="molecule type" value="Genomic_DNA"/>
</dbReference>
<dbReference type="SUPFAM" id="SSF54768">
    <property type="entry name" value="dsRNA-binding domain-like"/>
    <property type="match status" value="1"/>
</dbReference>
<dbReference type="AlphaFoldDB" id="A0A8H3CXT9"/>
<dbReference type="Proteomes" id="UP000663850">
    <property type="component" value="Unassembled WGS sequence"/>
</dbReference>
<evidence type="ECO:0000313" key="1">
    <source>
        <dbReference type="EMBL" id="CAE6502066.1"/>
    </source>
</evidence>
<accession>A0A8H3CXT9</accession>
<gene>
    <name evidence="1" type="ORF">RDB_LOCUS96072</name>
</gene>
<reference evidence="1" key="1">
    <citation type="submission" date="2021-01" db="EMBL/GenBank/DDBJ databases">
        <authorList>
            <person name="Kaushik A."/>
        </authorList>
    </citation>
    <scope>NUCLEOTIDE SEQUENCE</scope>
    <source>
        <strain evidence="1">Type strain: AG8-Rh-89/</strain>
    </source>
</reference>
<proteinExistence type="predicted"/>
<comment type="caution">
    <text evidence="1">The sequence shown here is derived from an EMBL/GenBank/DDBJ whole genome shotgun (WGS) entry which is preliminary data.</text>
</comment>